<comment type="similarity">
    <text evidence="2 13">Belongs to the mitochondrial carrier (TC 2.A.29) family.</text>
</comment>
<feature type="repeat" description="Solcar" evidence="12">
    <location>
        <begin position="309"/>
        <end position="404"/>
    </location>
</feature>
<dbReference type="Proteomes" id="UP000198341">
    <property type="component" value="Chromosome 8"/>
</dbReference>
<dbReference type="GO" id="GO:0055085">
    <property type="term" value="P:transmembrane transport"/>
    <property type="evidence" value="ECO:0007669"/>
    <property type="project" value="InterPro"/>
</dbReference>
<dbReference type="KEGG" id="bpg:Bathy08g03670"/>
<dbReference type="PRINTS" id="PR00926">
    <property type="entry name" value="MITOCARRIER"/>
</dbReference>
<dbReference type="InterPro" id="IPR018108">
    <property type="entry name" value="MCP_transmembrane"/>
</dbReference>
<keyword evidence="16" id="KW-1185">Reference proteome</keyword>
<dbReference type="EMBL" id="FO082271">
    <property type="protein sequence ID" value="CCO17951.1"/>
    <property type="molecule type" value="Genomic_DNA"/>
</dbReference>
<reference evidence="15 16" key="1">
    <citation type="submission" date="2011-10" db="EMBL/GenBank/DDBJ databases">
        <authorList>
            <person name="Genoscope - CEA"/>
        </authorList>
    </citation>
    <scope>NUCLEOTIDE SEQUENCE [LARGE SCALE GENOMIC DNA]</scope>
    <source>
        <strain evidence="15 16">RCC 1105</strain>
    </source>
</reference>
<dbReference type="STRING" id="41875.K8EIW3"/>
<proteinExistence type="inferred from homology"/>
<evidence type="ECO:0000256" key="1">
    <source>
        <dbReference type="ARBA" id="ARBA00004448"/>
    </source>
</evidence>
<keyword evidence="10" id="KW-0496">Mitochondrion</keyword>
<dbReference type="Pfam" id="PF00153">
    <property type="entry name" value="Mito_carr"/>
    <property type="match status" value="3"/>
</dbReference>
<organism evidence="15 16">
    <name type="scientific">Bathycoccus prasinos</name>
    <dbReference type="NCBI Taxonomy" id="41875"/>
    <lineage>
        <taxon>Eukaryota</taxon>
        <taxon>Viridiplantae</taxon>
        <taxon>Chlorophyta</taxon>
        <taxon>Mamiellophyceae</taxon>
        <taxon>Mamiellales</taxon>
        <taxon>Bathycoccaceae</taxon>
        <taxon>Bathycoccus</taxon>
    </lineage>
</organism>
<keyword evidence="9" id="KW-1133">Transmembrane helix</keyword>
<dbReference type="RefSeq" id="XP_007511830.1">
    <property type="nucleotide sequence ID" value="XM_007511768.1"/>
</dbReference>
<gene>
    <name evidence="15" type="ORF">Bathy08g03670</name>
</gene>
<dbReference type="InterPro" id="IPR023395">
    <property type="entry name" value="MCP_dom_sf"/>
</dbReference>
<feature type="repeat" description="Solcar" evidence="12">
    <location>
        <begin position="108"/>
        <end position="195"/>
    </location>
</feature>
<feature type="compositionally biased region" description="Basic and acidic residues" evidence="14">
    <location>
        <begin position="1"/>
        <end position="16"/>
    </location>
</feature>
<name>K8EIW3_9CHLO</name>
<keyword evidence="8" id="KW-0106">Calcium</keyword>
<keyword evidence="7" id="KW-0999">Mitochondrion inner membrane</keyword>
<feature type="region of interest" description="Disordered" evidence="14">
    <location>
        <begin position="1"/>
        <end position="22"/>
    </location>
</feature>
<keyword evidence="6" id="KW-0677">Repeat</keyword>
<evidence type="ECO:0000256" key="6">
    <source>
        <dbReference type="ARBA" id="ARBA00022737"/>
    </source>
</evidence>
<evidence type="ECO:0000256" key="10">
    <source>
        <dbReference type="ARBA" id="ARBA00023128"/>
    </source>
</evidence>
<evidence type="ECO:0000256" key="2">
    <source>
        <dbReference type="ARBA" id="ARBA00006375"/>
    </source>
</evidence>
<comment type="subcellular location">
    <subcellularLocation>
        <location evidence="1">Mitochondrion inner membrane</location>
        <topology evidence="1">Multi-pass membrane protein</topology>
    </subcellularLocation>
</comment>
<evidence type="ECO:0008006" key="17">
    <source>
        <dbReference type="Google" id="ProtNLM"/>
    </source>
</evidence>
<dbReference type="PROSITE" id="PS50920">
    <property type="entry name" value="SOLCAR"/>
    <property type="match status" value="3"/>
</dbReference>
<evidence type="ECO:0000256" key="3">
    <source>
        <dbReference type="ARBA" id="ARBA00022448"/>
    </source>
</evidence>
<keyword evidence="5" id="KW-0479">Metal-binding</keyword>
<keyword evidence="4 12" id="KW-0812">Transmembrane</keyword>
<dbReference type="AlphaFoldDB" id="K8EIW3"/>
<evidence type="ECO:0000256" key="12">
    <source>
        <dbReference type="PROSITE-ProRule" id="PRU00282"/>
    </source>
</evidence>
<dbReference type="GO" id="GO:0046872">
    <property type="term" value="F:metal ion binding"/>
    <property type="evidence" value="ECO:0007669"/>
    <property type="project" value="UniProtKB-KW"/>
</dbReference>
<dbReference type="GO" id="GO:0005743">
    <property type="term" value="C:mitochondrial inner membrane"/>
    <property type="evidence" value="ECO:0007669"/>
    <property type="project" value="UniProtKB-SubCell"/>
</dbReference>
<evidence type="ECO:0000256" key="13">
    <source>
        <dbReference type="RuleBase" id="RU000488"/>
    </source>
</evidence>
<evidence type="ECO:0000256" key="5">
    <source>
        <dbReference type="ARBA" id="ARBA00022723"/>
    </source>
</evidence>
<dbReference type="eggNOG" id="KOG0752">
    <property type="taxonomic scope" value="Eukaryota"/>
</dbReference>
<protein>
    <recommendedName>
        <fullName evidence="17">Mitochondrial carrier protein</fullName>
    </recommendedName>
</protein>
<dbReference type="InterPro" id="IPR002067">
    <property type="entry name" value="MCP"/>
</dbReference>
<evidence type="ECO:0000256" key="4">
    <source>
        <dbReference type="ARBA" id="ARBA00022692"/>
    </source>
</evidence>
<evidence type="ECO:0000313" key="15">
    <source>
        <dbReference type="EMBL" id="CCO17951.1"/>
    </source>
</evidence>
<accession>K8EIW3</accession>
<sequence>MKKEEMKNSSNKRERTTTTTTTRTSEVAREFYYSSRIFSSRCATSTSSDFCDEIFGYHPNAAWMMMKMMKRNEEEEEEDKCSDYLFAAHSAKEKKMTTIHEPKVHTWTSIAKSLFAGGIAGGVSRTAVAPLERLKILQQVHGRTATEYGTVYRGLNTILRKDGLRGFFIGNGANCIRIVPNSAVKFFCYERITDAIFQFRRTLDPECEMNVFNRLAGGAGAGIIAMTSVYPLDMVRGRLTVQAGTVHQYNGMVDATRKIIQHEGVGSLYKGLLPSVIGVIPYVGLNFAVYETLKDMLAAKLELKSSKELSVAQSLTCGGFAGAVGQTVAYPFDVVRRRLQVAGWQGSASKTMEKAKYSGMMDCFGKIARYEGVGAFFHGLSANYIKVMPSIAIAFVTYEEVKRVLQVDLHISSGG</sequence>
<evidence type="ECO:0000256" key="7">
    <source>
        <dbReference type="ARBA" id="ARBA00022792"/>
    </source>
</evidence>
<evidence type="ECO:0000256" key="8">
    <source>
        <dbReference type="ARBA" id="ARBA00022837"/>
    </source>
</evidence>
<dbReference type="FunFam" id="1.50.40.10:FF:000016">
    <property type="entry name" value="Solute carrier family 25 member 23"/>
    <property type="match status" value="1"/>
</dbReference>
<dbReference type="Gene3D" id="1.50.40.10">
    <property type="entry name" value="Mitochondrial carrier domain"/>
    <property type="match status" value="1"/>
</dbReference>
<evidence type="ECO:0000313" key="16">
    <source>
        <dbReference type="Proteomes" id="UP000198341"/>
    </source>
</evidence>
<evidence type="ECO:0000256" key="11">
    <source>
        <dbReference type="ARBA" id="ARBA00023136"/>
    </source>
</evidence>
<dbReference type="GeneID" id="19014346"/>
<dbReference type="SUPFAM" id="SSF103506">
    <property type="entry name" value="Mitochondrial carrier"/>
    <property type="match status" value="1"/>
</dbReference>
<evidence type="ECO:0000256" key="9">
    <source>
        <dbReference type="ARBA" id="ARBA00022989"/>
    </source>
</evidence>
<dbReference type="OrthoDB" id="270584at2759"/>
<evidence type="ECO:0000256" key="14">
    <source>
        <dbReference type="SAM" id="MobiDB-lite"/>
    </source>
</evidence>
<keyword evidence="11 12" id="KW-0472">Membrane</keyword>
<keyword evidence="3 13" id="KW-0813">Transport</keyword>
<dbReference type="PANTHER" id="PTHR24089">
    <property type="entry name" value="SOLUTE CARRIER FAMILY 25"/>
    <property type="match status" value="1"/>
</dbReference>
<feature type="repeat" description="Solcar" evidence="12">
    <location>
        <begin position="209"/>
        <end position="296"/>
    </location>
</feature>